<keyword evidence="2" id="KW-1185">Reference proteome</keyword>
<accession>A0A917DR38</accession>
<dbReference type="AlphaFoldDB" id="A0A917DR38"/>
<dbReference type="Proteomes" id="UP000612456">
    <property type="component" value="Unassembled WGS sequence"/>
</dbReference>
<evidence type="ECO:0000313" key="1">
    <source>
        <dbReference type="EMBL" id="GGD58455.1"/>
    </source>
</evidence>
<evidence type="ECO:0000313" key="2">
    <source>
        <dbReference type="Proteomes" id="UP000612456"/>
    </source>
</evidence>
<reference evidence="1" key="1">
    <citation type="journal article" date="2014" name="Int. J. Syst. Evol. Microbiol.">
        <title>Complete genome sequence of Corynebacterium casei LMG S-19264T (=DSM 44701T), isolated from a smear-ripened cheese.</title>
        <authorList>
            <consortium name="US DOE Joint Genome Institute (JGI-PGF)"/>
            <person name="Walter F."/>
            <person name="Albersmeier A."/>
            <person name="Kalinowski J."/>
            <person name="Ruckert C."/>
        </authorList>
    </citation>
    <scope>NUCLEOTIDE SEQUENCE</scope>
    <source>
        <strain evidence="1">CGMCC 1.15178</strain>
    </source>
</reference>
<reference evidence="1" key="2">
    <citation type="submission" date="2020-09" db="EMBL/GenBank/DDBJ databases">
        <authorList>
            <person name="Sun Q."/>
            <person name="Zhou Y."/>
        </authorList>
    </citation>
    <scope>NUCLEOTIDE SEQUENCE</scope>
    <source>
        <strain evidence="1">CGMCC 1.15178</strain>
    </source>
</reference>
<name>A0A917DR38_9BACL</name>
<comment type="caution">
    <text evidence="1">The sequence shown here is derived from an EMBL/GenBank/DDBJ whole genome shotgun (WGS) entry which is preliminary data.</text>
</comment>
<proteinExistence type="predicted"/>
<protein>
    <submittedName>
        <fullName evidence="1">Uncharacterized protein</fullName>
    </submittedName>
</protein>
<gene>
    <name evidence="1" type="ORF">GCM10010911_15310</name>
</gene>
<dbReference type="EMBL" id="BMHP01000001">
    <property type="protein sequence ID" value="GGD58455.1"/>
    <property type="molecule type" value="Genomic_DNA"/>
</dbReference>
<organism evidence="1 2">
    <name type="scientific">Paenibacillus nasutitermitis</name>
    <dbReference type="NCBI Taxonomy" id="1652958"/>
    <lineage>
        <taxon>Bacteria</taxon>
        <taxon>Bacillati</taxon>
        <taxon>Bacillota</taxon>
        <taxon>Bacilli</taxon>
        <taxon>Bacillales</taxon>
        <taxon>Paenibacillaceae</taxon>
        <taxon>Paenibacillus</taxon>
    </lineage>
</organism>
<sequence>MLWRRNGITSHKLTGPLKESIDNRTVGWNIQLHDGIGIEVSEALRLSERVAKLNLDRQCRPVSQRFVQVPEHLMKLPHDWKNLKHLFGGPWGLLPVGSGECILGNFLSGAEAVIDRASPHTPLPEAVVNPAPEVRLQAWASLAGSLVHREVCRSREGQGNTTQSETFLAISLELLPVCGSVRCGGKMVVLVHVEISFDIIEYDKSMKKESST</sequence>